<evidence type="ECO:0000256" key="8">
    <source>
        <dbReference type="ARBA" id="ARBA00023012"/>
    </source>
</evidence>
<gene>
    <name evidence="12" type="ORF">DB32_007336</name>
</gene>
<dbReference type="RefSeq" id="WP_053237170.1">
    <property type="nucleotide sequence ID" value="NZ_CP011125.1"/>
</dbReference>
<dbReference type="Gene3D" id="3.30.450.20">
    <property type="entry name" value="PAS domain"/>
    <property type="match status" value="1"/>
</dbReference>
<dbReference type="PRINTS" id="PR00344">
    <property type="entry name" value="BCTRLSENSOR"/>
</dbReference>
<dbReference type="CDD" id="cd00130">
    <property type="entry name" value="PAS"/>
    <property type="match status" value="1"/>
</dbReference>
<dbReference type="KEGG" id="samy:DB32_007336"/>
<dbReference type="CDD" id="cd00075">
    <property type="entry name" value="HATPase"/>
    <property type="match status" value="1"/>
</dbReference>
<evidence type="ECO:0000259" key="10">
    <source>
        <dbReference type="PROSITE" id="PS50109"/>
    </source>
</evidence>
<keyword evidence="12" id="KW-0969">Cilium</keyword>
<dbReference type="STRING" id="927083.DB32_007336"/>
<dbReference type="PANTHER" id="PTHR43065">
    <property type="entry name" value="SENSOR HISTIDINE KINASE"/>
    <property type="match status" value="1"/>
</dbReference>
<evidence type="ECO:0000256" key="5">
    <source>
        <dbReference type="ARBA" id="ARBA00022741"/>
    </source>
</evidence>
<dbReference type="Proteomes" id="UP000034883">
    <property type="component" value="Chromosome"/>
</dbReference>
<dbReference type="PANTHER" id="PTHR43065:SF10">
    <property type="entry name" value="PEROXIDE STRESS-ACTIVATED HISTIDINE KINASE MAK3"/>
    <property type="match status" value="1"/>
</dbReference>
<dbReference type="SUPFAM" id="SSF55785">
    <property type="entry name" value="PYP-like sensor domain (PAS domain)"/>
    <property type="match status" value="1"/>
</dbReference>
<evidence type="ECO:0000256" key="6">
    <source>
        <dbReference type="ARBA" id="ARBA00022777"/>
    </source>
</evidence>
<keyword evidence="9" id="KW-0812">Transmembrane</keyword>
<dbReference type="InterPro" id="IPR004358">
    <property type="entry name" value="Sig_transdc_His_kin-like_C"/>
</dbReference>
<accession>A0A0F6W8H8</accession>
<dbReference type="GO" id="GO:0004673">
    <property type="term" value="F:protein histidine kinase activity"/>
    <property type="evidence" value="ECO:0007669"/>
    <property type="project" value="UniProtKB-EC"/>
</dbReference>
<comment type="catalytic activity">
    <reaction evidence="1">
        <text>ATP + protein L-histidine = ADP + protein N-phospho-L-histidine.</text>
        <dbReference type="EC" id="2.7.13.3"/>
    </reaction>
</comment>
<dbReference type="InterPro" id="IPR005467">
    <property type="entry name" value="His_kinase_dom"/>
</dbReference>
<keyword evidence="6 12" id="KW-0418">Kinase</keyword>
<dbReference type="InterPro" id="IPR035965">
    <property type="entry name" value="PAS-like_dom_sf"/>
</dbReference>
<dbReference type="OrthoDB" id="9773941at2"/>
<dbReference type="SMART" id="SM00091">
    <property type="entry name" value="PAS"/>
    <property type="match status" value="1"/>
</dbReference>
<evidence type="ECO:0000256" key="2">
    <source>
        <dbReference type="ARBA" id="ARBA00012438"/>
    </source>
</evidence>
<evidence type="ECO:0000256" key="7">
    <source>
        <dbReference type="ARBA" id="ARBA00022840"/>
    </source>
</evidence>
<name>A0A0F6W8H8_9BACT</name>
<feature type="transmembrane region" description="Helical" evidence="9">
    <location>
        <begin position="198"/>
        <end position="216"/>
    </location>
</feature>
<protein>
    <recommendedName>
        <fullName evidence="2">histidine kinase</fullName>
        <ecNumber evidence="2">2.7.13.3</ecNumber>
    </recommendedName>
</protein>
<feature type="domain" description="Histidine kinase" evidence="10">
    <location>
        <begin position="365"/>
        <end position="576"/>
    </location>
</feature>
<dbReference type="Pfam" id="PF02518">
    <property type="entry name" value="HATPase_c"/>
    <property type="match status" value="1"/>
</dbReference>
<dbReference type="InterPro" id="IPR000014">
    <property type="entry name" value="PAS"/>
</dbReference>
<feature type="domain" description="PAS" evidence="11">
    <location>
        <begin position="232"/>
        <end position="268"/>
    </location>
</feature>
<keyword evidence="4" id="KW-0808">Transferase</keyword>
<dbReference type="NCBIfam" id="TIGR00229">
    <property type="entry name" value="sensory_box"/>
    <property type="match status" value="1"/>
</dbReference>
<dbReference type="InterPro" id="IPR003594">
    <property type="entry name" value="HATPase_dom"/>
</dbReference>
<keyword evidence="9" id="KW-0472">Membrane</keyword>
<keyword evidence="5" id="KW-0547">Nucleotide-binding</keyword>
<evidence type="ECO:0000256" key="4">
    <source>
        <dbReference type="ARBA" id="ARBA00022679"/>
    </source>
</evidence>
<dbReference type="InterPro" id="IPR036890">
    <property type="entry name" value="HATPase_C_sf"/>
</dbReference>
<keyword evidence="13" id="KW-1185">Reference proteome</keyword>
<keyword evidence="9" id="KW-1133">Transmembrane helix</keyword>
<dbReference type="EMBL" id="CP011125">
    <property type="protein sequence ID" value="AKF10187.1"/>
    <property type="molecule type" value="Genomic_DNA"/>
</dbReference>
<dbReference type="GO" id="GO:0000160">
    <property type="term" value="P:phosphorelay signal transduction system"/>
    <property type="evidence" value="ECO:0007669"/>
    <property type="project" value="UniProtKB-KW"/>
</dbReference>
<keyword evidence="3" id="KW-0597">Phosphoprotein</keyword>
<evidence type="ECO:0000259" key="11">
    <source>
        <dbReference type="PROSITE" id="PS50112"/>
    </source>
</evidence>
<dbReference type="Pfam" id="PF08448">
    <property type="entry name" value="PAS_4"/>
    <property type="match status" value="1"/>
</dbReference>
<dbReference type="GO" id="GO:0005524">
    <property type="term" value="F:ATP binding"/>
    <property type="evidence" value="ECO:0007669"/>
    <property type="project" value="UniProtKB-KW"/>
</dbReference>
<keyword evidence="12" id="KW-0282">Flagellum</keyword>
<dbReference type="InterPro" id="IPR013656">
    <property type="entry name" value="PAS_4"/>
</dbReference>
<evidence type="ECO:0000256" key="1">
    <source>
        <dbReference type="ARBA" id="ARBA00000085"/>
    </source>
</evidence>
<dbReference type="EC" id="2.7.13.3" evidence="2"/>
<dbReference type="PROSITE" id="PS50112">
    <property type="entry name" value="PAS"/>
    <property type="match status" value="1"/>
</dbReference>
<evidence type="ECO:0000313" key="12">
    <source>
        <dbReference type="EMBL" id="AKF10187.1"/>
    </source>
</evidence>
<evidence type="ECO:0000256" key="3">
    <source>
        <dbReference type="ARBA" id="ARBA00022553"/>
    </source>
</evidence>
<feature type="transmembrane region" description="Helical" evidence="9">
    <location>
        <begin position="20"/>
        <end position="45"/>
    </location>
</feature>
<dbReference type="Gene3D" id="3.30.565.10">
    <property type="entry name" value="Histidine kinase-like ATPase, C-terminal domain"/>
    <property type="match status" value="1"/>
</dbReference>
<dbReference type="SMART" id="SM00387">
    <property type="entry name" value="HATPase_c"/>
    <property type="match status" value="1"/>
</dbReference>
<keyword evidence="12" id="KW-0966">Cell projection</keyword>
<dbReference type="SUPFAM" id="SSF55874">
    <property type="entry name" value="ATPase domain of HSP90 chaperone/DNA topoisomerase II/histidine kinase"/>
    <property type="match status" value="1"/>
</dbReference>
<proteinExistence type="predicted"/>
<evidence type="ECO:0000313" key="13">
    <source>
        <dbReference type="Proteomes" id="UP000034883"/>
    </source>
</evidence>
<keyword evidence="7" id="KW-0067">ATP-binding</keyword>
<dbReference type="AlphaFoldDB" id="A0A0F6W8H8"/>
<dbReference type="PROSITE" id="PS50109">
    <property type="entry name" value="HIS_KIN"/>
    <property type="match status" value="1"/>
</dbReference>
<evidence type="ECO:0000256" key="9">
    <source>
        <dbReference type="SAM" id="Phobius"/>
    </source>
</evidence>
<keyword evidence="8" id="KW-0902">Two-component regulatory system</keyword>
<sequence>MFAQRSISGWLQAVQRDWRAAQLGLSWVAISVVVALMVLVPYVLYLRGRAIRNRLTFEVGAMELAVERASRAMAERERALRAFLYRPDERRLHDHASAAIALRAALDSVEAIAATDDAAWRRDVARLRALEGAWEHASRDLVERAARGERDLLDDPDTARPGPVYAEFQAVAATLLGALDAEKRSLVAAMSGADDARLAMPFALALLGLPILVYVGRLSVDVIRLLAIARAEQERLARVLEHMVDPVLVTDRRGTITLANPAARSLLGAHDGAPVSALADRLRDSERGTAILSAIAGAEPLAAAEVEITSGTEERWVSVSSAPIAVRRDVVGAVTVLRDLSDRVRYEQERLKTERFHALGAMAERLAHDFGNYLEAASGAAAMLERPSAADPAKRSRWVRLIRTTIDEGRNVLAGLRTLSFISYRSPRFTSVELHGVVSRALDVARLARPDAGAIELSDEVPPGLRVPASESDLVRALVNVLVNAIDATASGGRVDVAARVEDGNVRLAIRDTGVGIPPEDHERIFDMYFTTKGARGSGMGLALAREVVHLHGGDILLESAPGAGSTFTVVLPLAHDEASTSPRTHEGAALEEARS</sequence>
<reference evidence="12 13" key="1">
    <citation type="submission" date="2015-03" db="EMBL/GenBank/DDBJ databases">
        <title>Genome assembly of Sandaracinus amylolyticus DSM 53668.</title>
        <authorList>
            <person name="Sharma G."/>
            <person name="Subramanian S."/>
        </authorList>
    </citation>
    <scope>NUCLEOTIDE SEQUENCE [LARGE SCALE GENOMIC DNA]</scope>
    <source>
        <strain evidence="12 13">DSM 53668</strain>
    </source>
</reference>
<organism evidence="12 13">
    <name type="scientific">Sandaracinus amylolyticus</name>
    <dbReference type="NCBI Taxonomy" id="927083"/>
    <lineage>
        <taxon>Bacteria</taxon>
        <taxon>Pseudomonadati</taxon>
        <taxon>Myxococcota</taxon>
        <taxon>Polyangia</taxon>
        <taxon>Polyangiales</taxon>
        <taxon>Sandaracinaceae</taxon>
        <taxon>Sandaracinus</taxon>
    </lineage>
</organism>